<dbReference type="GO" id="GO:0016491">
    <property type="term" value="F:oxidoreductase activity"/>
    <property type="evidence" value="ECO:0007669"/>
    <property type="project" value="InterPro"/>
</dbReference>
<dbReference type="Gene3D" id="3.40.30.10">
    <property type="entry name" value="Glutaredoxin"/>
    <property type="match status" value="1"/>
</dbReference>
<dbReference type="InterPro" id="IPR036249">
    <property type="entry name" value="Thioredoxin-like_sf"/>
</dbReference>
<dbReference type="PANTHER" id="PTHR13887:SF33">
    <property type="entry name" value="ISOMERASE"/>
    <property type="match status" value="1"/>
</dbReference>
<name>A0A1M6ESJ3_9CLOT</name>
<dbReference type="RefSeq" id="WP_073005458.1">
    <property type="nucleotide sequence ID" value="NZ_FQZO01000002.1"/>
</dbReference>
<evidence type="ECO:0000259" key="1">
    <source>
        <dbReference type="Pfam" id="PF01323"/>
    </source>
</evidence>
<dbReference type="STRING" id="1121298.SAMN05444401_1679"/>
<dbReference type="InterPro" id="IPR001853">
    <property type="entry name" value="DSBA-like_thioredoxin_dom"/>
</dbReference>
<proteinExistence type="predicted"/>
<protein>
    <submittedName>
        <fullName evidence="2">Predicted dithiol-disulfide isomerase, DsbA family</fullName>
    </submittedName>
</protein>
<organism evidence="2 3">
    <name type="scientific">Clostridium amylolyticum</name>
    <dbReference type="NCBI Taxonomy" id="1121298"/>
    <lineage>
        <taxon>Bacteria</taxon>
        <taxon>Bacillati</taxon>
        <taxon>Bacillota</taxon>
        <taxon>Clostridia</taxon>
        <taxon>Eubacteriales</taxon>
        <taxon>Clostridiaceae</taxon>
        <taxon>Clostridium</taxon>
    </lineage>
</organism>
<evidence type="ECO:0000313" key="3">
    <source>
        <dbReference type="Proteomes" id="UP000184080"/>
    </source>
</evidence>
<keyword evidence="2" id="KW-0413">Isomerase</keyword>
<reference evidence="2 3" key="1">
    <citation type="submission" date="2016-11" db="EMBL/GenBank/DDBJ databases">
        <authorList>
            <person name="Jaros S."/>
            <person name="Januszkiewicz K."/>
            <person name="Wedrychowicz H."/>
        </authorList>
    </citation>
    <scope>NUCLEOTIDE SEQUENCE [LARGE SCALE GENOMIC DNA]</scope>
    <source>
        <strain evidence="2 3">DSM 21864</strain>
    </source>
</reference>
<dbReference type="Pfam" id="PF01323">
    <property type="entry name" value="DSBA"/>
    <property type="match status" value="1"/>
</dbReference>
<dbReference type="PANTHER" id="PTHR13887">
    <property type="entry name" value="GLUTATHIONE S-TRANSFERASE KAPPA"/>
    <property type="match status" value="1"/>
</dbReference>
<accession>A0A1M6ESJ3</accession>
<dbReference type="EMBL" id="FQZO01000002">
    <property type="protein sequence ID" value="SHI88481.1"/>
    <property type="molecule type" value="Genomic_DNA"/>
</dbReference>
<keyword evidence="3" id="KW-1185">Reference proteome</keyword>
<dbReference type="AlphaFoldDB" id="A0A1M6ESJ3"/>
<gene>
    <name evidence="2" type="ORF">SAMN05444401_1679</name>
</gene>
<evidence type="ECO:0000313" key="2">
    <source>
        <dbReference type="EMBL" id="SHI88481.1"/>
    </source>
</evidence>
<sequence>MKYKIKIFSDFSCPFCYLGKGIIRELKKNFIIEDEWLGFETHPDVPEEGMLLSQYFKGLDAKDLLTPLRKRAKNFKLPFKEVDYIYNTSLALEAAEYAKENKKYDEFSFEVFKAYFSDNTNIAKEDVIRKIADKVDLNSEEMINNIKSDVYKPNLQLNAQIASLHNVTTVPTFIINDEYKISGAQPLEVFEGFLLEIYNNKVFHNRE</sequence>
<dbReference type="OrthoDB" id="9799122at2"/>
<dbReference type="GO" id="GO:0016853">
    <property type="term" value="F:isomerase activity"/>
    <property type="evidence" value="ECO:0007669"/>
    <property type="project" value="UniProtKB-KW"/>
</dbReference>
<dbReference type="Proteomes" id="UP000184080">
    <property type="component" value="Unassembled WGS sequence"/>
</dbReference>
<dbReference type="SUPFAM" id="SSF52833">
    <property type="entry name" value="Thioredoxin-like"/>
    <property type="match status" value="1"/>
</dbReference>
<feature type="domain" description="DSBA-like thioredoxin" evidence="1">
    <location>
        <begin position="5"/>
        <end position="193"/>
    </location>
</feature>